<keyword evidence="5 13" id="KW-0812">Transmembrane</keyword>
<dbReference type="AlphaFoldDB" id="A0A1V9XAB4"/>
<evidence type="ECO:0000256" key="1">
    <source>
        <dbReference type="ARBA" id="ARBA00004189"/>
    </source>
</evidence>
<feature type="transmembrane region" description="Helical" evidence="13">
    <location>
        <begin position="27"/>
        <end position="46"/>
    </location>
</feature>
<evidence type="ECO:0000313" key="14">
    <source>
        <dbReference type="EMBL" id="OQR70479.1"/>
    </source>
</evidence>
<evidence type="ECO:0000256" key="6">
    <source>
        <dbReference type="ARBA" id="ARBA00022989"/>
    </source>
</evidence>
<evidence type="ECO:0000256" key="5">
    <source>
        <dbReference type="ARBA" id="ARBA00022692"/>
    </source>
</evidence>
<evidence type="ECO:0000256" key="11">
    <source>
        <dbReference type="ARBA" id="ARBA00040821"/>
    </source>
</evidence>
<dbReference type="Pfam" id="PF01130">
    <property type="entry name" value="CD36"/>
    <property type="match status" value="1"/>
</dbReference>
<dbReference type="EMBL" id="MNPL01017400">
    <property type="protein sequence ID" value="OQR70479.1"/>
    <property type="molecule type" value="Genomic_DNA"/>
</dbReference>
<evidence type="ECO:0000256" key="12">
    <source>
        <dbReference type="ARBA" id="ARBA00042244"/>
    </source>
</evidence>
<evidence type="ECO:0000256" key="3">
    <source>
        <dbReference type="ARBA" id="ARBA00010532"/>
    </source>
</evidence>
<dbReference type="GO" id="GO:0005901">
    <property type="term" value="C:caveola"/>
    <property type="evidence" value="ECO:0007669"/>
    <property type="project" value="UniProtKB-SubCell"/>
</dbReference>
<keyword evidence="6 13" id="KW-1133">Transmembrane helix</keyword>
<evidence type="ECO:0000256" key="8">
    <source>
        <dbReference type="ARBA" id="ARBA00023157"/>
    </source>
</evidence>
<dbReference type="GO" id="GO:0005044">
    <property type="term" value="F:scavenger receptor activity"/>
    <property type="evidence" value="ECO:0007669"/>
    <property type="project" value="TreeGrafter"/>
</dbReference>
<dbReference type="Proteomes" id="UP000192247">
    <property type="component" value="Unassembled WGS sequence"/>
</dbReference>
<dbReference type="InterPro" id="IPR002159">
    <property type="entry name" value="CD36_fam"/>
</dbReference>
<dbReference type="InParanoid" id="A0A1V9XAB4"/>
<evidence type="ECO:0000256" key="7">
    <source>
        <dbReference type="ARBA" id="ARBA00023136"/>
    </source>
</evidence>
<organism evidence="14 15">
    <name type="scientific">Tropilaelaps mercedesae</name>
    <dbReference type="NCBI Taxonomy" id="418985"/>
    <lineage>
        <taxon>Eukaryota</taxon>
        <taxon>Metazoa</taxon>
        <taxon>Ecdysozoa</taxon>
        <taxon>Arthropoda</taxon>
        <taxon>Chelicerata</taxon>
        <taxon>Arachnida</taxon>
        <taxon>Acari</taxon>
        <taxon>Parasitiformes</taxon>
        <taxon>Mesostigmata</taxon>
        <taxon>Gamasina</taxon>
        <taxon>Dermanyssoidea</taxon>
        <taxon>Laelapidae</taxon>
        <taxon>Tropilaelaps</taxon>
    </lineage>
</organism>
<keyword evidence="15" id="KW-1185">Reference proteome</keyword>
<proteinExistence type="inferred from homology"/>
<keyword evidence="7 13" id="KW-0472">Membrane</keyword>
<evidence type="ECO:0000256" key="10">
    <source>
        <dbReference type="ARBA" id="ARBA00023180"/>
    </source>
</evidence>
<dbReference type="PRINTS" id="PR01609">
    <property type="entry name" value="CD36FAMILY"/>
</dbReference>
<comment type="caution">
    <text evidence="14">The sequence shown here is derived from an EMBL/GenBank/DDBJ whole genome shotgun (WGS) entry which is preliminary data.</text>
</comment>
<sequence>MTTNVRNGKQKETPQTPGKCCGCSSKVCSLLLLILSFVMTLTAVLIHTQFDSFFDRALRDQMHLGPSGLVFPAWRVSDLRMRMRVYFFNITNPAEVQLGDKPVLTELGPYTWRIYMEKFDINFYKNNTLSYREKKWYEFLREESVGGYDDIITTVNVPYAAVAQRLKDSGTVTKSTATLTLSGLGQTIMHAKRVGELTFEGYPDILILVANAVETGRKEESGFGSFLGAGLRIFTNVLAAEPEVQGNFGYFVDRNNTDDGVMTIFTGEDDRQKINRVNVVNGQTELSTWPEQKCNKIRGTMGHIRPPMSPPSSPVVIFVPDICRTLPLHFENTSDYEGLTTLRFVAGSDTFNNSGPDPCFAGPRKLKNGLMDIAPCKKGAPLVISFPHYLYADEEHLHSVIGLNPRKEAHQFYLDSDPLTGVTVSVRARFQVGVVMERVHGLGNLGTMFVGNIPLFWQELQLEALPPTVFQLSLLRNLPQYAKHAALGLVGLAILTGLVAVILAYRDWRYGRSSATKVISITPDHHPIERTYHNHVYENEDEVVKNGRAGAIQDKEAQIQELEKRIRSEGHVGRSKAPPS</sequence>
<dbReference type="PANTHER" id="PTHR11923">
    <property type="entry name" value="SCAVENGER RECEPTOR CLASS B TYPE-1 SR-B1"/>
    <property type="match status" value="1"/>
</dbReference>
<name>A0A1V9XAB4_9ACAR</name>
<evidence type="ECO:0000256" key="13">
    <source>
        <dbReference type="SAM" id="Phobius"/>
    </source>
</evidence>
<evidence type="ECO:0000313" key="15">
    <source>
        <dbReference type="Proteomes" id="UP000192247"/>
    </source>
</evidence>
<protein>
    <recommendedName>
        <fullName evidence="11">Scavenger receptor class B member 1</fullName>
    </recommendedName>
    <alternativeName>
        <fullName evidence="12">SR-BI</fullName>
    </alternativeName>
</protein>
<keyword evidence="9 14" id="KW-0675">Receptor</keyword>
<feature type="transmembrane region" description="Helical" evidence="13">
    <location>
        <begin position="485"/>
        <end position="505"/>
    </location>
</feature>
<keyword evidence="4" id="KW-1003">Cell membrane</keyword>
<reference evidence="14 15" key="1">
    <citation type="journal article" date="2017" name="Gigascience">
        <title>Draft genome of the honey bee ectoparasitic mite, Tropilaelaps mercedesae, is shaped by the parasitic life history.</title>
        <authorList>
            <person name="Dong X."/>
            <person name="Armstrong S.D."/>
            <person name="Xia D."/>
            <person name="Makepeace B.L."/>
            <person name="Darby A.C."/>
            <person name="Kadowaki T."/>
        </authorList>
    </citation>
    <scope>NUCLEOTIDE SEQUENCE [LARGE SCALE GENOMIC DNA]</scope>
    <source>
        <strain evidence="14">Wuxi-XJTLU</strain>
    </source>
</reference>
<dbReference type="STRING" id="418985.A0A1V9XAB4"/>
<gene>
    <name evidence="14" type="ORF">BIW11_01669</name>
</gene>
<evidence type="ECO:0000256" key="9">
    <source>
        <dbReference type="ARBA" id="ARBA00023170"/>
    </source>
</evidence>
<comment type="subcellular location">
    <subcellularLocation>
        <location evidence="2">Cell membrane</location>
        <topology evidence="2">Multi-pass membrane protein</topology>
    </subcellularLocation>
    <subcellularLocation>
        <location evidence="1">Membrane</location>
        <location evidence="1">Caveola</location>
        <topology evidence="1">Multi-pass membrane protein</topology>
    </subcellularLocation>
</comment>
<dbReference type="PANTHER" id="PTHR11923:SF110">
    <property type="entry name" value="SCAVENGER RECEPTOR CLASS B MEMBER 1"/>
    <property type="match status" value="1"/>
</dbReference>
<evidence type="ECO:0000256" key="2">
    <source>
        <dbReference type="ARBA" id="ARBA00004651"/>
    </source>
</evidence>
<accession>A0A1V9XAB4</accession>
<keyword evidence="8" id="KW-1015">Disulfide bond</keyword>
<comment type="similarity">
    <text evidence="3">Belongs to the CD36 family.</text>
</comment>
<keyword evidence="10" id="KW-0325">Glycoprotein</keyword>
<dbReference type="OrthoDB" id="18585at2759"/>
<evidence type="ECO:0000256" key="4">
    <source>
        <dbReference type="ARBA" id="ARBA00022475"/>
    </source>
</evidence>
<dbReference type="GO" id="GO:0005737">
    <property type="term" value="C:cytoplasm"/>
    <property type="evidence" value="ECO:0007669"/>
    <property type="project" value="TreeGrafter"/>
</dbReference>